<gene>
    <name evidence="5 6" type="primary">fliE</name>
    <name evidence="6" type="ORF">CC99x_00028</name>
    <name evidence="7" type="ORF">CC99x_006770</name>
</gene>
<dbReference type="NCBIfam" id="TIGR00205">
    <property type="entry name" value="fliE"/>
    <property type="match status" value="1"/>
</dbReference>
<keyword evidence="6" id="KW-0966">Cell projection</keyword>
<dbReference type="AlphaFoldDB" id="A0A0Q9YGW0"/>
<reference evidence="6" key="1">
    <citation type="submission" date="2015-09" db="EMBL/GenBank/DDBJ databases">
        <title>Draft Genome Sequences of Two Novel Amoeba-resistant Intranuclear Bacteria, Candidatus Berkiella cookevillensis and Candidatus Berkiella aquae.</title>
        <authorList>
            <person name="Mehari Y.T."/>
            <person name="Arivett B.A."/>
            <person name="Farone A.L."/>
            <person name="Gunderson J.H."/>
            <person name="Farone M.B."/>
        </authorList>
    </citation>
    <scope>NUCLEOTIDE SEQUENCE [LARGE SCALE GENOMIC DNA]</scope>
    <source>
        <strain evidence="6">CC99</strain>
    </source>
</reference>
<dbReference type="PANTHER" id="PTHR34653">
    <property type="match status" value="1"/>
</dbReference>
<dbReference type="GO" id="GO:0005198">
    <property type="term" value="F:structural molecule activity"/>
    <property type="evidence" value="ECO:0007669"/>
    <property type="project" value="UniProtKB-UniRule"/>
</dbReference>
<evidence type="ECO:0000313" key="7">
    <source>
        <dbReference type="EMBL" id="MCS5708611.1"/>
    </source>
</evidence>
<comment type="subcellular location">
    <subcellularLocation>
        <location evidence="1 5">Bacterial flagellum basal body</location>
    </subcellularLocation>
</comment>
<dbReference type="GO" id="GO:0003774">
    <property type="term" value="F:cytoskeletal motor activity"/>
    <property type="evidence" value="ECO:0007669"/>
    <property type="project" value="InterPro"/>
</dbReference>
<dbReference type="PRINTS" id="PR01006">
    <property type="entry name" value="FLGHOOKFLIE"/>
</dbReference>
<accession>A0A0Q9YGW0</accession>
<dbReference type="Pfam" id="PF02049">
    <property type="entry name" value="FliE"/>
    <property type="match status" value="1"/>
</dbReference>
<keyword evidence="4 5" id="KW-0975">Bacterial flagellum</keyword>
<organism evidence="6">
    <name type="scientific">Candidatus Berkiella cookevillensis</name>
    <dbReference type="NCBI Taxonomy" id="437022"/>
    <lineage>
        <taxon>Bacteria</taxon>
        <taxon>Pseudomonadati</taxon>
        <taxon>Pseudomonadota</taxon>
        <taxon>Gammaproteobacteria</taxon>
        <taxon>Candidatus Berkiellales</taxon>
        <taxon>Candidatus Berkiellaceae</taxon>
        <taxon>Candidatus Berkiella</taxon>
    </lineage>
</organism>
<dbReference type="InterPro" id="IPR001624">
    <property type="entry name" value="FliE"/>
</dbReference>
<evidence type="ECO:0000256" key="2">
    <source>
        <dbReference type="ARBA" id="ARBA00009272"/>
    </source>
</evidence>
<sequence>MNQIDAGDLLARMRTLADMAQRSPSIAPETVKENSFHSMFTEAVNGVNNLSANASDLVSRFEMHDPNVNITEVMVALQKANLSFQAMTQVRNQLVNAYQDIMNMPI</sequence>
<dbReference type="GO" id="GO:0071973">
    <property type="term" value="P:bacterial-type flagellum-dependent cell motility"/>
    <property type="evidence" value="ECO:0007669"/>
    <property type="project" value="InterPro"/>
</dbReference>
<name>A0A0Q9YGW0_9GAMM</name>
<dbReference type="HAMAP" id="MF_00724">
    <property type="entry name" value="FliE"/>
    <property type="match status" value="1"/>
</dbReference>
<evidence type="ECO:0000256" key="1">
    <source>
        <dbReference type="ARBA" id="ARBA00004117"/>
    </source>
</evidence>
<evidence type="ECO:0000313" key="8">
    <source>
        <dbReference type="Proteomes" id="UP000051494"/>
    </source>
</evidence>
<evidence type="ECO:0000256" key="3">
    <source>
        <dbReference type="ARBA" id="ARBA00018024"/>
    </source>
</evidence>
<dbReference type="Proteomes" id="UP000051494">
    <property type="component" value="Unassembled WGS sequence"/>
</dbReference>
<dbReference type="RefSeq" id="WP_057622408.1">
    <property type="nucleotide sequence ID" value="NZ_LKHV02000001.1"/>
</dbReference>
<comment type="similarity">
    <text evidence="2 5">Belongs to the FliE family.</text>
</comment>
<reference evidence="7" key="2">
    <citation type="journal article" date="2016" name="Genome Announc.">
        <title>Draft Genome Sequences of Two Novel Amoeba-Resistant Intranuclear Bacteria, 'Candidatus Berkiella cookevillensis' and 'Candidatus Berkiella aquae'.</title>
        <authorList>
            <person name="Mehari Y.T."/>
            <person name="Arivett B.A."/>
            <person name="Farone A.L."/>
            <person name="Gunderson J.H."/>
            <person name="Farone M.B."/>
        </authorList>
    </citation>
    <scope>NUCLEOTIDE SEQUENCE</scope>
    <source>
        <strain evidence="7">CC99</strain>
    </source>
</reference>
<evidence type="ECO:0000256" key="5">
    <source>
        <dbReference type="HAMAP-Rule" id="MF_00724"/>
    </source>
</evidence>
<keyword evidence="6" id="KW-0969">Cilium</keyword>
<dbReference type="OrthoDB" id="8909229at2"/>
<dbReference type="EMBL" id="LKHV01000001">
    <property type="protein sequence ID" value="KRG19807.1"/>
    <property type="molecule type" value="Genomic_DNA"/>
</dbReference>
<evidence type="ECO:0000313" key="6">
    <source>
        <dbReference type="EMBL" id="KRG19807.1"/>
    </source>
</evidence>
<keyword evidence="8" id="KW-1185">Reference proteome</keyword>
<dbReference type="PATRIC" id="fig|1590042.3.peg.28"/>
<comment type="caution">
    <text evidence="6">The sequence shown here is derived from an EMBL/GenBank/DDBJ whole genome shotgun (WGS) entry which is preliminary data.</text>
</comment>
<dbReference type="EMBL" id="LKHV02000001">
    <property type="protein sequence ID" value="MCS5708611.1"/>
    <property type="molecule type" value="Genomic_DNA"/>
</dbReference>
<reference evidence="7" key="3">
    <citation type="submission" date="2021-06" db="EMBL/GenBank/DDBJ databases">
        <title>Genomic Description and Analysis of Intracellular Bacteria, Candidatus Berkiella cookevillensis and Candidatus Berkiella aquae.</title>
        <authorList>
            <person name="Kidane D.T."/>
            <person name="Mehari Y.T."/>
            <person name="Rice F.C."/>
            <person name="Arivett B.A."/>
            <person name="Farone A.L."/>
            <person name="Berk S.G."/>
            <person name="Farone M.B."/>
        </authorList>
    </citation>
    <scope>NUCLEOTIDE SEQUENCE</scope>
    <source>
        <strain evidence="7">CC99</strain>
    </source>
</reference>
<dbReference type="PANTHER" id="PTHR34653:SF1">
    <property type="entry name" value="FLAGELLAR HOOK-BASAL BODY COMPLEX PROTEIN FLIE"/>
    <property type="match status" value="1"/>
</dbReference>
<keyword evidence="6" id="KW-0282">Flagellum</keyword>
<proteinExistence type="inferred from homology"/>
<dbReference type="STRING" id="437022.CC99x_00028"/>
<evidence type="ECO:0000256" key="4">
    <source>
        <dbReference type="ARBA" id="ARBA00023143"/>
    </source>
</evidence>
<protein>
    <recommendedName>
        <fullName evidence="3 5">Flagellar hook-basal body complex protein FliE</fullName>
    </recommendedName>
</protein>
<dbReference type="GO" id="GO:0009425">
    <property type="term" value="C:bacterial-type flagellum basal body"/>
    <property type="evidence" value="ECO:0007669"/>
    <property type="project" value="UniProtKB-SubCell"/>
</dbReference>